<dbReference type="InterPro" id="IPR001012">
    <property type="entry name" value="UBX_dom"/>
</dbReference>
<gene>
    <name evidence="8 9" type="primary">LOC108050516</name>
    <name evidence="6" type="synonym">108050516</name>
</gene>
<dbReference type="SUPFAM" id="SSF54236">
    <property type="entry name" value="Ubiquitin-like"/>
    <property type="match status" value="1"/>
</dbReference>
<evidence type="ECO:0000256" key="2">
    <source>
        <dbReference type="ARBA" id="ARBA00022490"/>
    </source>
</evidence>
<dbReference type="CDD" id="cd14414">
    <property type="entry name" value="UBA_FAF2"/>
    <property type="match status" value="1"/>
</dbReference>
<dbReference type="PANTHER" id="PTHR23322:SF1">
    <property type="entry name" value="FAS-ASSOCIATED FACTOR 2"/>
    <property type="match status" value="1"/>
</dbReference>
<dbReference type="GO" id="GO:0005783">
    <property type="term" value="C:endoplasmic reticulum"/>
    <property type="evidence" value="ECO:0007669"/>
    <property type="project" value="TreeGrafter"/>
</dbReference>
<reference evidence="8 9" key="2">
    <citation type="submission" date="2025-04" db="UniProtKB">
        <authorList>
            <consortium name="RefSeq"/>
        </authorList>
    </citation>
    <scope>IDENTIFICATION</scope>
</reference>
<evidence type="ECO:0000256" key="1">
    <source>
        <dbReference type="ARBA" id="ARBA00004496"/>
    </source>
</evidence>
<keyword evidence="3" id="KW-0175">Coiled coil</keyword>
<dbReference type="InterPro" id="IPR050730">
    <property type="entry name" value="UBX_domain-protein"/>
</dbReference>
<dbReference type="RefSeq" id="XP_016987718.1">
    <property type="nucleotide sequence ID" value="XM_017132229.1"/>
</dbReference>
<reference evidence="6" key="3">
    <citation type="submission" date="2025-05" db="UniProtKB">
        <authorList>
            <consortium name="EnsemblMetazoa"/>
        </authorList>
    </citation>
    <scope>IDENTIFICATION</scope>
</reference>
<dbReference type="PANTHER" id="PTHR23322">
    <property type="entry name" value="FAS-ASSOCIATED PROTEIN"/>
    <property type="match status" value="1"/>
</dbReference>
<dbReference type="InterPro" id="IPR036249">
    <property type="entry name" value="Thioredoxin-like_sf"/>
</dbReference>
<dbReference type="PROSITE" id="PS50033">
    <property type="entry name" value="UBX"/>
    <property type="match status" value="1"/>
</dbReference>
<keyword evidence="7" id="KW-1185">Reference proteome</keyword>
<dbReference type="Pfam" id="PF21021">
    <property type="entry name" value="FAF1"/>
    <property type="match status" value="1"/>
</dbReference>
<feature type="domain" description="UBX" evidence="5">
    <location>
        <begin position="368"/>
        <end position="459"/>
    </location>
</feature>
<dbReference type="OrthoDB" id="1026733at2759"/>
<feature type="compositionally biased region" description="Basic and acidic residues" evidence="4">
    <location>
        <begin position="315"/>
        <end position="328"/>
    </location>
</feature>
<evidence type="ECO:0000256" key="4">
    <source>
        <dbReference type="SAM" id="MobiDB-lite"/>
    </source>
</evidence>
<dbReference type="SUPFAM" id="SSF52833">
    <property type="entry name" value="Thioredoxin-like"/>
    <property type="match status" value="1"/>
</dbReference>
<sequence>MEADGLTNEQTEKVLQFQDLTGIEDMNVCRDVLIRHQWDLEVAFQEQLNIREGRPTMFAASTDVRAPAVINDRFLQQVFSANMPGGRTVSRVPSGPIPRNFTGILGYVINFVFQYFYSTLTSIVSAFVNLGGGNEPRLVTDPLGDVMKFIREYYERYPEHPVFYQGTYAQALNDAKQELRFLIVYLHKDPAKNPDVDSFCRNTLSSRSVIDYINTHTLLWGCDVTTPEGYRVMQSITVRSYPLMVMISLRANRMMIVGRFEGDCTPEELLRRLQSVTAANEVWLSQARADRLERNFTQTLRRQQDEAYEQSLLADEEKERQRQRERDAVRQAEEAVERARRDVELRKEEVARQKIELATLVPSEPAVDAVGAIAVVFKLPSGTRLERRFNQTDSVLDVYHYLFCHPASPDQFEITTNFPKRVLYSKADVDAAEGAGAANETLNKSLQDVGLKNREVLFVNDLEA</sequence>
<evidence type="ECO:0000313" key="8">
    <source>
        <dbReference type="RefSeq" id="XP_016987718.1"/>
    </source>
</evidence>
<dbReference type="Gene3D" id="3.10.20.90">
    <property type="entry name" value="Phosphatidylinositol 3-kinase Catalytic Subunit, Chain A, domain 1"/>
    <property type="match status" value="1"/>
</dbReference>
<evidence type="ECO:0000256" key="3">
    <source>
        <dbReference type="ARBA" id="ARBA00023054"/>
    </source>
</evidence>
<dbReference type="CDD" id="cd16120">
    <property type="entry name" value="UBX_UBXN3B"/>
    <property type="match status" value="1"/>
</dbReference>
<dbReference type="Pfam" id="PF00789">
    <property type="entry name" value="UBX"/>
    <property type="match status" value="1"/>
</dbReference>
<comment type="subcellular location">
    <subcellularLocation>
        <location evidence="1">Cytoplasm</location>
    </subcellularLocation>
</comment>
<dbReference type="SMART" id="SM00594">
    <property type="entry name" value="UAS"/>
    <property type="match status" value="1"/>
</dbReference>
<keyword evidence="2" id="KW-0963">Cytoplasm</keyword>
<dbReference type="InterPro" id="IPR054109">
    <property type="entry name" value="UBA_8"/>
</dbReference>
<accession>A0A6P4FER4</accession>
<dbReference type="AlphaFoldDB" id="A0A6P4FER4"/>
<dbReference type="Gene3D" id="3.40.30.10">
    <property type="entry name" value="Glutaredoxin"/>
    <property type="match status" value="1"/>
</dbReference>
<evidence type="ECO:0000313" key="6">
    <source>
        <dbReference type="EnsemblMetazoa" id="XP_016987718.1"/>
    </source>
</evidence>
<dbReference type="GeneID" id="108050516"/>
<dbReference type="EnsemblMetazoa" id="XM_017132229.2">
    <property type="protein sequence ID" value="XP_016987718.1"/>
    <property type="gene ID" value="LOC108050516"/>
</dbReference>
<dbReference type="CTD" id="23197"/>
<dbReference type="Gene3D" id="1.10.8.10">
    <property type="entry name" value="DNA helicase RuvA subunit, C-terminal domain"/>
    <property type="match status" value="1"/>
</dbReference>
<dbReference type="InterPro" id="IPR029071">
    <property type="entry name" value="Ubiquitin-like_domsf"/>
</dbReference>
<name>A0A6P4FER4_DRORH</name>
<evidence type="ECO:0000259" key="5">
    <source>
        <dbReference type="PROSITE" id="PS50033"/>
    </source>
</evidence>
<dbReference type="GO" id="GO:0036503">
    <property type="term" value="P:ERAD pathway"/>
    <property type="evidence" value="ECO:0007669"/>
    <property type="project" value="TreeGrafter"/>
</dbReference>
<dbReference type="InterPro" id="IPR006577">
    <property type="entry name" value="UAS"/>
</dbReference>
<evidence type="ECO:0000313" key="7">
    <source>
        <dbReference type="Proteomes" id="UP001652680"/>
    </source>
</evidence>
<evidence type="ECO:0000313" key="9">
    <source>
        <dbReference type="RefSeq" id="XP_016987719.1"/>
    </source>
</evidence>
<dbReference type="GO" id="GO:0043130">
    <property type="term" value="F:ubiquitin binding"/>
    <property type="evidence" value="ECO:0007669"/>
    <property type="project" value="TreeGrafter"/>
</dbReference>
<proteinExistence type="predicted"/>
<organism evidence="9">
    <name type="scientific">Drosophila rhopaloa</name>
    <name type="common">Fruit fly</name>
    <dbReference type="NCBI Taxonomy" id="1041015"/>
    <lineage>
        <taxon>Eukaryota</taxon>
        <taxon>Metazoa</taxon>
        <taxon>Ecdysozoa</taxon>
        <taxon>Arthropoda</taxon>
        <taxon>Hexapoda</taxon>
        <taxon>Insecta</taxon>
        <taxon>Pterygota</taxon>
        <taxon>Neoptera</taxon>
        <taxon>Endopterygota</taxon>
        <taxon>Diptera</taxon>
        <taxon>Brachycera</taxon>
        <taxon>Muscomorpha</taxon>
        <taxon>Ephydroidea</taxon>
        <taxon>Drosophilidae</taxon>
        <taxon>Drosophila</taxon>
        <taxon>Sophophora</taxon>
    </lineage>
</organism>
<dbReference type="RefSeq" id="XP_016987719.1">
    <property type="nucleotide sequence ID" value="XM_017132230.1"/>
</dbReference>
<protein>
    <submittedName>
        <fullName evidence="8 9">FAS-associated factor 2</fullName>
    </submittedName>
</protein>
<reference evidence="7" key="1">
    <citation type="journal article" date="2021" name="Elife">
        <title>Highly contiguous assemblies of 101 drosophilid genomes.</title>
        <authorList>
            <person name="Kim B.Y."/>
            <person name="Wang J.R."/>
            <person name="Miller D.E."/>
            <person name="Barmina O."/>
            <person name="Delaney E."/>
            <person name="Thompson A."/>
            <person name="Comeault A.A."/>
            <person name="Peede D."/>
            <person name="D'Agostino E.R."/>
            <person name="Pelaez J."/>
            <person name="Aguilar J.M."/>
            <person name="Haji D."/>
            <person name="Matsunaga T."/>
            <person name="Armstrong E.E."/>
            <person name="Zych M."/>
            <person name="Ogawa Y."/>
            <person name="Stamenkovic-Radak M."/>
            <person name="Jelic M."/>
            <person name="Veselinovic M.S."/>
            <person name="Tanaskovic M."/>
            <person name="Eric P."/>
            <person name="Gao J.J."/>
            <person name="Katoh T.K."/>
            <person name="Toda M.J."/>
            <person name="Watabe H."/>
            <person name="Watada M."/>
            <person name="Davis J.S."/>
            <person name="Moyle L.C."/>
            <person name="Manoli G."/>
            <person name="Bertolini E."/>
            <person name="Kostal V."/>
            <person name="Hawley R.S."/>
            <person name="Takahashi A."/>
            <person name="Jones C.D."/>
            <person name="Price D.K."/>
            <person name="Whiteman N."/>
            <person name="Kopp A."/>
            <person name="Matute D.R."/>
            <person name="Petrov D.A."/>
        </authorList>
    </citation>
    <scope>NUCLEOTIDE SEQUENCE [LARGE SCALE GENOMIC DNA]</scope>
</reference>
<dbReference type="CDD" id="cd02991">
    <property type="entry name" value="UAS_ETEA"/>
    <property type="match status" value="1"/>
</dbReference>
<feature type="region of interest" description="Disordered" evidence="4">
    <location>
        <begin position="307"/>
        <end position="328"/>
    </location>
</feature>
<dbReference type="InterPro" id="IPR049483">
    <property type="entry name" value="FAF1_2-like_UAS"/>
</dbReference>
<dbReference type="Pfam" id="PF22566">
    <property type="entry name" value="UBA_8"/>
    <property type="match status" value="1"/>
</dbReference>
<dbReference type="Proteomes" id="UP001652680">
    <property type="component" value="Unassembled WGS sequence"/>
</dbReference>